<evidence type="ECO:0008006" key="3">
    <source>
        <dbReference type="Google" id="ProtNLM"/>
    </source>
</evidence>
<proteinExistence type="predicted"/>
<dbReference type="InterPro" id="IPR021769">
    <property type="entry name" value="DUF3331"/>
</dbReference>
<dbReference type="OrthoDB" id="9152922at2"/>
<accession>A0A158JZB0</accession>
<dbReference type="RefSeq" id="WP_062093057.1">
    <property type="nucleotide sequence ID" value="NZ_FCOK02000141.1"/>
</dbReference>
<dbReference type="EMBL" id="FCOK02000141">
    <property type="protein sequence ID" value="SAL73769.1"/>
    <property type="molecule type" value="Genomic_DNA"/>
</dbReference>
<evidence type="ECO:0000313" key="2">
    <source>
        <dbReference type="Proteomes" id="UP000054683"/>
    </source>
</evidence>
<name>A0A158JZB0_9BURK</name>
<protein>
    <recommendedName>
        <fullName evidence="3">Ribosomal protein S14</fullName>
    </recommendedName>
</protein>
<organism evidence="1 2">
    <name type="scientific">Caballeronia udeis</name>
    <dbReference type="NCBI Taxonomy" id="1232866"/>
    <lineage>
        <taxon>Bacteria</taxon>
        <taxon>Pseudomonadati</taxon>
        <taxon>Pseudomonadota</taxon>
        <taxon>Betaproteobacteria</taxon>
        <taxon>Burkholderiales</taxon>
        <taxon>Burkholderiaceae</taxon>
        <taxon>Caballeronia</taxon>
    </lineage>
</organism>
<reference evidence="1 2" key="1">
    <citation type="submission" date="2016-01" db="EMBL/GenBank/DDBJ databases">
        <authorList>
            <person name="Oliw E.H."/>
        </authorList>
    </citation>
    <scope>NUCLEOTIDE SEQUENCE [LARGE SCALE GENOMIC DNA]</scope>
    <source>
        <strain evidence="1">LMG 27134</strain>
    </source>
</reference>
<dbReference type="Proteomes" id="UP000054683">
    <property type="component" value="Unassembled WGS sequence"/>
</dbReference>
<evidence type="ECO:0000313" key="1">
    <source>
        <dbReference type="EMBL" id="SAL73769.1"/>
    </source>
</evidence>
<sequence length="136" mass="14781">MLAKRDDAWMQTIGLLNLLSADPGANVGKQEKTVARISRGTLTFMLDREAREMCVRVVDRPSPITATIAWRDPTACCYGDQVWRASVSRSDGVCAVSGRPIHPGDAVYRPRASHPLPLNVGEMILAAVVHDAVEGQ</sequence>
<gene>
    <name evidence="1" type="ORF">AWB69_09071</name>
</gene>
<dbReference type="AlphaFoldDB" id="A0A158JZB0"/>
<dbReference type="Pfam" id="PF11811">
    <property type="entry name" value="DUF3331"/>
    <property type="match status" value="1"/>
</dbReference>